<dbReference type="AlphaFoldDB" id="A0A0F9H9W1"/>
<gene>
    <name evidence="1" type="ORF">LCGC14_2089680</name>
</gene>
<dbReference type="EMBL" id="LAZR01025424">
    <property type="protein sequence ID" value="KKL71957.1"/>
    <property type="molecule type" value="Genomic_DNA"/>
</dbReference>
<sequence>MIEQAREPLVEVRIPAAMTRQESGLRGWTARRPDGLALHMVASRELRPDDPTRRWLITLFIAREDDRHAKPVARPTACDIEEAKALLPVETWEPCDGEIMLHFWEAT</sequence>
<evidence type="ECO:0000313" key="1">
    <source>
        <dbReference type="EMBL" id="KKL71957.1"/>
    </source>
</evidence>
<name>A0A0F9H9W1_9ZZZZ</name>
<protein>
    <submittedName>
        <fullName evidence="1">Uncharacterized protein</fullName>
    </submittedName>
</protein>
<comment type="caution">
    <text evidence="1">The sequence shown here is derived from an EMBL/GenBank/DDBJ whole genome shotgun (WGS) entry which is preliminary data.</text>
</comment>
<proteinExistence type="predicted"/>
<reference evidence="1" key="1">
    <citation type="journal article" date="2015" name="Nature">
        <title>Complex archaea that bridge the gap between prokaryotes and eukaryotes.</title>
        <authorList>
            <person name="Spang A."/>
            <person name="Saw J.H."/>
            <person name="Jorgensen S.L."/>
            <person name="Zaremba-Niedzwiedzka K."/>
            <person name="Martijn J."/>
            <person name="Lind A.E."/>
            <person name="van Eijk R."/>
            <person name="Schleper C."/>
            <person name="Guy L."/>
            <person name="Ettema T.J."/>
        </authorList>
    </citation>
    <scope>NUCLEOTIDE SEQUENCE</scope>
</reference>
<organism evidence="1">
    <name type="scientific">marine sediment metagenome</name>
    <dbReference type="NCBI Taxonomy" id="412755"/>
    <lineage>
        <taxon>unclassified sequences</taxon>
        <taxon>metagenomes</taxon>
        <taxon>ecological metagenomes</taxon>
    </lineage>
</organism>
<accession>A0A0F9H9W1</accession>